<sequence length="169" mass="18458">MVMDIPRVCGLEAVATLSDLGFASVSAGVIARRRPMARLLERVQADARAVKRIQRLRKEFGRGPVELVLPGRRIAVVIDPDDVGAVLTNSPRPFDPANREKRKALQWFQPHGVLISQGAIRSQRRAVNDAALDSGAQLHRLADSFVTAIIAEAETMAAEAMWRGQLDSA</sequence>
<gene>
    <name evidence="1" type="ORF">MMAGJ_46780</name>
</gene>
<proteinExistence type="predicted"/>
<dbReference type="EMBL" id="AP022567">
    <property type="protein sequence ID" value="BBX35396.1"/>
    <property type="molecule type" value="Genomic_DNA"/>
</dbReference>
<evidence type="ECO:0000313" key="1">
    <source>
        <dbReference type="EMBL" id="BBX35396.1"/>
    </source>
</evidence>
<dbReference type="Proteomes" id="UP000465622">
    <property type="component" value="Chromosome"/>
</dbReference>
<organism evidence="1 2">
    <name type="scientific">Mycolicibacterium mageritense</name>
    <name type="common">Mycobacterium mageritense</name>
    <dbReference type="NCBI Taxonomy" id="53462"/>
    <lineage>
        <taxon>Bacteria</taxon>
        <taxon>Bacillati</taxon>
        <taxon>Actinomycetota</taxon>
        <taxon>Actinomycetes</taxon>
        <taxon>Mycobacteriales</taxon>
        <taxon>Mycobacteriaceae</taxon>
        <taxon>Mycolicibacterium</taxon>
    </lineage>
</organism>
<dbReference type="Gene3D" id="1.10.630.10">
    <property type="entry name" value="Cytochrome P450"/>
    <property type="match status" value="1"/>
</dbReference>
<name>A0ABM7HXR4_MYCME</name>
<keyword evidence="2" id="KW-1185">Reference proteome</keyword>
<evidence type="ECO:0000313" key="2">
    <source>
        <dbReference type="Proteomes" id="UP000465622"/>
    </source>
</evidence>
<evidence type="ECO:0008006" key="3">
    <source>
        <dbReference type="Google" id="ProtNLM"/>
    </source>
</evidence>
<dbReference type="InterPro" id="IPR036396">
    <property type="entry name" value="Cyt_P450_sf"/>
</dbReference>
<accession>A0ABM7HXR4</accession>
<reference evidence="1 2" key="1">
    <citation type="journal article" date="2019" name="Emerg. Microbes Infect.">
        <title>Comprehensive subspecies identification of 175 nontuberculous mycobacteria species based on 7547 genomic profiles.</title>
        <authorList>
            <person name="Matsumoto Y."/>
            <person name="Kinjo T."/>
            <person name="Motooka D."/>
            <person name="Nabeya D."/>
            <person name="Jung N."/>
            <person name="Uechi K."/>
            <person name="Horii T."/>
            <person name="Iida T."/>
            <person name="Fujita J."/>
            <person name="Nakamura S."/>
        </authorList>
    </citation>
    <scope>NUCLEOTIDE SEQUENCE [LARGE SCALE GENOMIC DNA]</scope>
    <source>
        <strain evidence="1 2">JCM 12375</strain>
    </source>
</reference>
<dbReference type="SUPFAM" id="SSF48264">
    <property type="entry name" value="Cytochrome P450"/>
    <property type="match status" value="1"/>
</dbReference>
<protein>
    <recommendedName>
        <fullName evidence="3">Cytochrome P450</fullName>
    </recommendedName>
</protein>